<evidence type="ECO:0000313" key="2">
    <source>
        <dbReference type="EMBL" id="KAK4119676.1"/>
    </source>
</evidence>
<evidence type="ECO:0000313" key="3">
    <source>
        <dbReference type="Proteomes" id="UP001302602"/>
    </source>
</evidence>
<protein>
    <recommendedName>
        <fullName evidence="1">RNase T2-like C-terminal domain-containing protein</fullName>
    </recommendedName>
</protein>
<sequence>TATGTNETRPFGGVGQLRTLYIRGNNEDLGCLTGAGKWTVDEAQCGTFRTEPITNYTWYLFSTTEGMCDIDVPSYSYVFRCGSDAQAEWAVFGNWPTDPGIPGPGTLRWKQYGIFATDAPDSPPAPGDEPLPIHFYGGMDKGKYVFLEWKVL</sequence>
<dbReference type="GeneID" id="87824746"/>
<comment type="caution">
    <text evidence="2">The sequence shown here is derived from an EMBL/GenBank/DDBJ whole genome shotgun (WGS) entry which is preliminary data.</text>
</comment>
<evidence type="ECO:0000259" key="1">
    <source>
        <dbReference type="Pfam" id="PF25488"/>
    </source>
</evidence>
<keyword evidence="3" id="KW-1185">Reference proteome</keyword>
<dbReference type="RefSeq" id="XP_062643449.1">
    <property type="nucleotide sequence ID" value="XM_062787976.1"/>
</dbReference>
<feature type="non-terminal residue" evidence="2">
    <location>
        <position position="1"/>
    </location>
</feature>
<dbReference type="InterPro" id="IPR057328">
    <property type="entry name" value="RNaseT2L_C"/>
</dbReference>
<proteinExistence type="predicted"/>
<organism evidence="2 3">
    <name type="scientific">Parathielavia appendiculata</name>
    <dbReference type="NCBI Taxonomy" id="2587402"/>
    <lineage>
        <taxon>Eukaryota</taxon>
        <taxon>Fungi</taxon>
        <taxon>Dikarya</taxon>
        <taxon>Ascomycota</taxon>
        <taxon>Pezizomycotina</taxon>
        <taxon>Sordariomycetes</taxon>
        <taxon>Sordariomycetidae</taxon>
        <taxon>Sordariales</taxon>
        <taxon>Chaetomiaceae</taxon>
        <taxon>Parathielavia</taxon>
    </lineage>
</organism>
<reference evidence="2" key="2">
    <citation type="submission" date="2023-05" db="EMBL/GenBank/DDBJ databases">
        <authorList>
            <consortium name="Lawrence Berkeley National Laboratory"/>
            <person name="Steindorff A."/>
            <person name="Hensen N."/>
            <person name="Bonometti L."/>
            <person name="Westerberg I."/>
            <person name="Brannstrom I.O."/>
            <person name="Guillou S."/>
            <person name="Cros-Aarteil S."/>
            <person name="Calhoun S."/>
            <person name="Haridas S."/>
            <person name="Kuo A."/>
            <person name="Mondo S."/>
            <person name="Pangilinan J."/>
            <person name="Riley R."/>
            <person name="Labutti K."/>
            <person name="Andreopoulos B."/>
            <person name="Lipzen A."/>
            <person name="Chen C."/>
            <person name="Yanf M."/>
            <person name="Daum C."/>
            <person name="Ng V."/>
            <person name="Clum A."/>
            <person name="Ohm R."/>
            <person name="Martin F."/>
            <person name="Silar P."/>
            <person name="Natvig D."/>
            <person name="Lalanne C."/>
            <person name="Gautier V."/>
            <person name="Ament-Velasquez S.L."/>
            <person name="Kruys A."/>
            <person name="Hutchinson M.I."/>
            <person name="Powell A.J."/>
            <person name="Barry K."/>
            <person name="Miller A.N."/>
            <person name="Grigoriev I.V."/>
            <person name="Debuchy R."/>
            <person name="Gladieux P."/>
            <person name="Thoren M.H."/>
            <person name="Johannesson H."/>
        </authorList>
    </citation>
    <scope>NUCLEOTIDE SEQUENCE</scope>
    <source>
        <strain evidence="2">CBS 731.68</strain>
    </source>
</reference>
<gene>
    <name evidence="2" type="ORF">N657DRAFT_560086</name>
</gene>
<accession>A0AAN6YZA8</accession>
<reference evidence="2" key="1">
    <citation type="journal article" date="2023" name="Mol. Phylogenet. Evol.">
        <title>Genome-scale phylogeny and comparative genomics of the fungal order Sordariales.</title>
        <authorList>
            <person name="Hensen N."/>
            <person name="Bonometti L."/>
            <person name="Westerberg I."/>
            <person name="Brannstrom I.O."/>
            <person name="Guillou S."/>
            <person name="Cros-Aarteil S."/>
            <person name="Calhoun S."/>
            <person name="Haridas S."/>
            <person name="Kuo A."/>
            <person name="Mondo S."/>
            <person name="Pangilinan J."/>
            <person name="Riley R."/>
            <person name="LaButti K."/>
            <person name="Andreopoulos B."/>
            <person name="Lipzen A."/>
            <person name="Chen C."/>
            <person name="Yan M."/>
            <person name="Daum C."/>
            <person name="Ng V."/>
            <person name="Clum A."/>
            <person name="Steindorff A."/>
            <person name="Ohm R.A."/>
            <person name="Martin F."/>
            <person name="Silar P."/>
            <person name="Natvig D.O."/>
            <person name="Lalanne C."/>
            <person name="Gautier V."/>
            <person name="Ament-Velasquez S.L."/>
            <person name="Kruys A."/>
            <person name="Hutchinson M.I."/>
            <person name="Powell A.J."/>
            <person name="Barry K."/>
            <person name="Miller A.N."/>
            <person name="Grigoriev I.V."/>
            <person name="Debuchy R."/>
            <person name="Gladieux P."/>
            <person name="Hiltunen Thoren M."/>
            <person name="Johannesson H."/>
        </authorList>
    </citation>
    <scope>NUCLEOTIDE SEQUENCE</scope>
    <source>
        <strain evidence="2">CBS 731.68</strain>
    </source>
</reference>
<feature type="non-terminal residue" evidence="2">
    <location>
        <position position="152"/>
    </location>
</feature>
<dbReference type="AlphaFoldDB" id="A0AAN6YZA8"/>
<dbReference type="Pfam" id="PF25488">
    <property type="entry name" value="RNaseT2L_C"/>
    <property type="match status" value="1"/>
</dbReference>
<name>A0AAN6YZA8_9PEZI</name>
<dbReference type="Proteomes" id="UP001302602">
    <property type="component" value="Unassembled WGS sequence"/>
</dbReference>
<dbReference type="EMBL" id="MU853246">
    <property type="protein sequence ID" value="KAK4119676.1"/>
    <property type="molecule type" value="Genomic_DNA"/>
</dbReference>
<feature type="domain" description="RNase T2-like C-terminal" evidence="1">
    <location>
        <begin position="19"/>
        <end position="86"/>
    </location>
</feature>